<dbReference type="EMBL" id="CP043550">
    <property type="protein sequence ID" value="QEO57549.1"/>
    <property type="molecule type" value="Genomic_DNA"/>
</dbReference>
<evidence type="ECO:0000313" key="2">
    <source>
        <dbReference type="Proteomes" id="UP000322509"/>
    </source>
</evidence>
<sequence length="231" mass="26504">MSNININEFKKQYTDLIILQYSDKPKALGEISLYSQKGAELYNLIKDFLNAYDLDIATGEQLDVIGRIVGINRTLENGTPVIYFGYTGYQNTGGYYSNVPYLYYGGRRYTSSQLTDDDFRFVIRCKIAKNFARAYLSDGEFKQGMQSLYSFVFKNECVVRDHKDMTFSLIVSDNVTQEQIRIMSELDLFIRPMGVKLRAVIQIPSTGAFGYQHYPLTLGYNLAPYARYLSL</sequence>
<proteinExistence type="predicted"/>
<reference evidence="1 2" key="1">
    <citation type="submission" date="2019-09" db="EMBL/GenBank/DDBJ databases">
        <title>Complete genome sequence of Francisella marina E103-15.</title>
        <authorList>
            <person name="Tekedar H.C."/>
            <person name="Griffin M.J."/>
            <person name="Waldbieser G.C."/>
            <person name="Soto E."/>
        </authorList>
    </citation>
    <scope>NUCLEOTIDE SEQUENCE [LARGE SCALE GENOMIC DNA]</scope>
    <source>
        <strain evidence="1 2">E103-15</strain>
    </source>
</reference>
<dbReference type="InterPro" id="IPR021283">
    <property type="entry name" value="Phage_Wedge1"/>
</dbReference>
<organism evidence="1 2">
    <name type="scientific">Francisella marina</name>
    <dbReference type="NCBI Taxonomy" id="2249302"/>
    <lineage>
        <taxon>Bacteria</taxon>
        <taxon>Pseudomonadati</taxon>
        <taxon>Pseudomonadota</taxon>
        <taxon>Gammaproteobacteria</taxon>
        <taxon>Thiotrichales</taxon>
        <taxon>Francisellaceae</taxon>
        <taxon>Francisella</taxon>
    </lineage>
</organism>
<protein>
    <submittedName>
        <fullName evidence="1">DUF2612 domain-containing protein</fullName>
    </submittedName>
</protein>
<name>A0ABX5ZGM7_9GAMM</name>
<dbReference type="Pfam" id="PF11041">
    <property type="entry name" value="Phage_Wedge1"/>
    <property type="match status" value="1"/>
</dbReference>
<evidence type="ECO:0000313" key="1">
    <source>
        <dbReference type="EMBL" id="QEO57549.1"/>
    </source>
</evidence>
<dbReference type="RefSeq" id="WP_149368729.1">
    <property type="nucleotide sequence ID" value="NZ_CP043550.1"/>
</dbReference>
<accession>A0ABX5ZGM7</accession>
<dbReference type="Proteomes" id="UP000322509">
    <property type="component" value="Chromosome"/>
</dbReference>
<gene>
    <name evidence="1" type="ORF">F0R74_06675</name>
</gene>
<keyword evidence="2" id="KW-1185">Reference proteome</keyword>